<gene>
    <name evidence="4" type="ORF">LtaPh_0605100</name>
</gene>
<feature type="compositionally biased region" description="Low complexity" evidence="3">
    <location>
        <begin position="913"/>
        <end position="929"/>
    </location>
</feature>
<proteinExistence type="predicted"/>
<feature type="region of interest" description="Disordered" evidence="3">
    <location>
        <begin position="123"/>
        <end position="143"/>
    </location>
</feature>
<name>A0A640K8D4_LEITA</name>
<feature type="region of interest" description="Disordered" evidence="3">
    <location>
        <begin position="238"/>
        <end position="274"/>
    </location>
</feature>
<dbReference type="VEuPathDB" id="TriTrypDB:LtaPh_0605100"/>
<reference evidence="4" key="1">
    <citation type="submission" date="2019-11" db="EMBL/GenBank/DDBJ databases">
        <title>Leishmania tarentolae CDS.</title>
        <authorList>
            <person name="Goto Y."/>
            <person name="Yamagishi J."/>
        </authorList>
    </citation>
    <scope>NUCLEOTIDE SEQUENCE [LARGE SCALE GENOMIC DNA]</scope>
    <source>
        <strain evidence="4">Parrot Tar II</strain>
    </source>
</reference>
<comment type="subcellular location">
    <subcellularLocation>
        <location evidence="1">Nucleus</location>
    </subcellularLocation>
</comment>
<comment type="caution">
    <text evidence="4">The sequence shown here is derived from an EMBL/GenBank/DDBJ whole genome shotgun (WGS) entry which is preliminary data.</text>
</comment>
<dbReference type="GO" id="GO:0005634">
    <property type="term" value="C:nucleus"/>
    <property type="evidence" value="ECO:0007669"/>
    <property type="project" value="UniProtKB-SubCell"/>
</dbReference>
<protein>
    <submittedName>
        <fullName evidence="4">Uncharacterized protein</fullName>
    </submittedName>
</protein>
<dbReference type="PANTHER" id="PTHR16171:SF12">
    <property type="entry name" value="BASIC IMMUNOGLOBULIN-LIKE VARIABLE MOTIF-CONTAINING PROTEIN"/>
    <property type="match status" value="1"/>
</dbReference>
<evidence type="ECO:0000256" key="3">
    <source>
        <dbReference type="SAM" id="MobiDB-lite"/>
    </source>
</evidence>
<feature type="compositionally biased region" description="Low complexity" evidence="3">
    <location>
        <begin position="721"/>
        <end position="734"/>
    </location>
</feature>
<feature type="compositionally biased region" description="Polar residues" evidence="3">
    <location>
        <begin position="178"/>
        <end position="189"/>
    </location>
</feature>
<dbReference type="OrthoDB" id="31113at2759"/>
<dbReference type="Proteomes" id="UP000419144">
    <property type="component" value="Unassembled WGS sequence"/>
</dbReference>
<evidence type="ECO:0000256" key="1">
    <source>
        <dbReference type="ARBA" id="ARBA00004123"/>
    </source>
</evidence>
<feature type="region of interest" description="Disordered" evidence="3">
    <location>
        <begin position="906"/>
        <end position="929"/>
    </location>
</feature>
<evidence type="ECO:0000313" key="5">
    <source>
        <dbReference type="Proteomes" id="UP000419144"/>
    </source>
</evidence>
<organism evidence="4 5">
    <name type="scientific">Leishmania tarentolae</name>
    <name type="common">Sauroleishmania tarentolae</name>
    <dbReference type="NCBI Taxonomy" id="5689"/>
    <lineage>
        <taxon>Eukaryota</taxon>
        <taxon>Discoba</taxon>
        <taxon>Euglenozoa</taxon>
        <taxon>Kinetoplastea</taxon>
        <taxon>Metakinetoplastina</taxon>
        <taxon>Trypanosomatida</taxon>
        <taxon>Trypanosomatidae</taxon>
        <taxon>Leishmaniinae</taxon>
        <taxon>Leishmania</taxon>
        <taxon>lizard Leishmania</taxon>
    </lineage>
</organism>
<sequence length="929" mass="97987">MRLPRPSAPRRHCCCVGMLSSLYPSIPFPLATPCEHCPAANERHWQTLYTRGLIRSTGLVQRAPSFSFGRGIQSTAAAEAMNPLYAGPHDPSAAGKVETSEADGSSDTTAAVLPAEKAAVAPSSACEGQLESAGEADSDPGQGLCEMQARASSFLQAPADLSAPPQPNTPTRGVAMTPPNSTASVPSLSSKSEVTEVYVCTRPCVHATTTASNAHDAAAPEDGAASLESRISSAETRLATTAAEEGSANQQQQDHHQEVDGTASSPCGVETAAATPSCPQAWAIDFAPTKPMPKRKMTKRERETIKQLRLRSQTIGAGAPAATMTALAGDGGLGADSEGNAVVTLGVGAPAASASSPLEVVHLDALAGDREALVPTNLTTTRADLEARLVLRLPRLLCVSKQYPRGCGMASLASVYNYLYSWLGESAVGANRAPHSQEELMSILGFEPPFGEIAWGPFTGNTTLIRWFHALNRHFGLHGRAYILYKAHGHGNTAHLYSNNTEALAAVKEALRDPHCALIYHCYNHYMVPIGYQDIPLAQTDFLKPTVEESNCDTTIFIGEVSRGRHEAMYARKWSQIVKDIECKSPFFFNIRHPEQGVQRREPKTKSGKEVVSEGTDITVSHATASLTTASAVTEPIKEVEESPPQQPEREDRCLTEVYSTASTMLVSPPNALWHNGATVPHNISGSNVGILDNAARSARNDAAEMMCFDATATPPPPSASPSSPVQQPQPHSSLVSGVLTSAGLKPDLTDPSEEAADCLSSTAELQPPVVAEGELVAVECGINCEENAGVSSAARAAPLLLSDAAGDPLAADIIASVTDAIESVPAPSPLPALFSAKQTPPQVTNAYACAGDAAEFPHSSQPARSPAKSKKGQGNLHCIICFRNDEVEPHLERYEDAPVTLTGAAELPPWRSSSLSSDNSSSSNVYDA</sequence>
<feature type="region of interest" description="Disordered" evidence="3">
    <location>
        <begin position="83"/>
        <end position="108"/>
    </location>
</feature>
<evidence type="ECO:0000313" key="4">
    <source>
        <dbReference type="EMBL" id="GET85916.1"/>
    </source>
</evidence>
<keyword evidence="5" id="KW-1185">Reference proteome</keyword>
<keyword evidence="2" id="KW-0539">Nucleus</keyword>
<feature type="region of interest" description="Disordered" evidence="3">
    <location>
        <begin position="629"/>
        <end position="652"/>
    </location>
</feature>
<dbReference type="EMBL" id="BLBS01000007">
    <property type="protein sequence ID" value="GET85916.1"/>
    <property type="molecule type" value="Genomic_DNA"/>
</dbReference>
<accession>A0A640K8D4</accession>
<dbReference type="AlphaFoldDB" id="A0A640K8D4"/>
<feature type="region of interest" description="Disordered" evidence="3">
    <location>
        <begin position="710"/>
        <end position="736"/>
    </location>
</feature>
<evidence type="ECO:0000256" key="2">
    <source>
        <dbReference type="ARBA" id="ARBA00023242"/>
    </source>
</evidence>
<feature type="region of interest" description="Disordered" evidence="3">
    <location>
        <begin position="158"/>
        <end position="189"/>
    </location>
</feature>
<dbReference type="PANTHER" id="PTHR16171">
    <property type="entry name" value="DNA REPAIR PROTEIN COMPLEMENTING XP-G CELLS-RELATED"/>
    <property type="match status" value="1"/>
</dbReference>